<evidence type="ECO:0000313" key="5">
    <source>
        <dbReference type="Proteomes" id="UP000751190"/>
    </source>
</evidence>
<protein>
    <submittedName>
        <fullName evidence="4">Uncharacterized protein</fullName>
    </submittedName>
</protein>
<sequence length="118" mass="12846">MRVVGVGAYVLLAVTSSAALDVRWTPGPDEDARGNSFSSRQRFRHTKPGERLPNYYYADDASQGSGVQALVAAAVLVLMVGAMYIAKRQPPGPQEAVPDAEQMRLARMARFANEHKGR</sequence>
<organism evidence="4 5">
    <name type="scientific">Diacronema lutheri</name>
    <name type="common">Unicellular marine alga</name>
    <name type="synonym">Monochrysis lutheri</name>
    <dbReference type="NCBI Taxonomy" id="2081491"/>
    <lineage>
        <taxon>Eukaryota</taxon>
        <taxon>Haptista</taxon>
        <taxon>Haptophyta</taxon>
        <taxon>Pavlovophyceae</taxon>
        <taxon>Pavlovales</taxon>
        <taxon>Pavlovaceae</taxon>
        <taxon>Diacronema</taxon>
    </lineage>
</organism>
<feature type="signal peptide" evidence="3">
    <location>
        <begin position="1"/>
        <end position="19"/>
    </location>
</feature>
<proteinExistence type="predicted"/>
<evidence type="ECO:0000256" key="3">
    <source>
        <dbReference type="SAM" id="SignalP"/>
    </source>
</evidence>
<keyword evidence="2" id="KW-0472">Membrane</keyword>
<accession>A0A8J6CEA1</accession>
<keyword evidence="3" id="KW-0732">Signal</keyword>
<keyword evidence="2" id="KW-1133">Transmembrane helix</keyword>
<dbReference type="Proteomes" id="UP000751190">
    <property type="component" value="Unassembled WGS sequence"/>
</dbReference>
<keyword evidence="5" id="KW-1185">Reference proteome</keyword>
<reference evidence="4" key="1">
    <citation type="submission" date="2021-05" db="EMBL/GenBank/DDBJ databases">
        <title>The genome of the haptophyte Pavlova lutheri (Diacronema luteri, Pavlovales) - a model for lipid biosynthesis in eukaryotic algae.</title>
        <authorList>
            <person name="Hulatt C.J."/>
            <person name="Posewitz M.C."/>
        </authorList>
    </citation>
    <scope>NUCLEOTIDE SEQUENCE</scope>
    <source>
        <strain evidence="4">NIVA-4/92</strain>
    </source>
</reference>
<evidence type="ECO:0000256" key="1">
    <source>
        <dbReference type="SAM" id="MobiDB-lite"/>
    </source>
</evidence>
<evidence type="ECO:0000256" key="2">
    <source>
        <dbReference type="SAM" id="Phobius"/>
    </source>
</evidence>
<feature type="region of interest" description="Disordered" evidence="1">
    <location>
        <begin position="24"/>
        <end position="46"/>
    </location>
</feature>
<dbReference type="EMBL" id="JAGTXO010000013">
    <property type="protein sequence ID" value="KAG8464348.1"/>
    <property type="molecule type" value="Genomic_DNA"/>
</dbReference>
<name>A0A8J6CEA1_DIALT</name>
<feature type="transmembrane region" description="Helical" evidence="2">
    <location>
        <begin position="66"/>
        <end position="86"/>
    </location>
</feature>
<comment type="caution">
    <text evidence="4">The sequence shown here is derived from an EMBL/GenBank/DDBJ whole genome shotgun (WGS) entry which is preliminary data.</text>
</comment>
<dbReference type="AlphaFoldDB" id="A0A8J6CEA1"/>
<keyword evidence="2" id="KW-0812">Transmembrane</keyword>
<gene>
    <name evidence="4" type="ORF">KFE25_003411</name>
</gene>
<evidence type="ECO:0000313" key="4">
    <source>
        <dbReference type="EMBL" id="KAG8464348.1"/>
    </source>
</evidence>
<feature type="chain" id="PRO_5035236577" evidence="3">
    <location>
        <begin position="20"/>
        <end position="118"/>
    </location>
</feature>